<proteinExistence type="inferred from homology"/>
<keyword evidence="4 8" id="KW-0819">tRNA processing</keyword>
<dbReference type="InterPro" id="IPR012795">
    <property type="entry name" value="tRNA_Ile_lys_synt_N"/>
</dbReference>
<accession>A0ABQ6ZHJ3</accession>
<dbReference type="Pfam" id="PF11734">
    <property type="entry name" value="TilS_C"/>
    <property type="match status" value="1"/>
</dbReference>
<dbReference type="CDD" id="cd01992">
    <property type="entry name" value="TilS_N"/>
    <property type="match status" value="1"/>
</dbReference>
<evidence type="ECO:0000256" key="5">
    <source>
        <dbReference type="ARBA" id="ARBA00022741"/>
    </source>
</evidence>
<comment type="similarity">
    <text evidence="8">Belongs to the tRNA(Ile)-lysidine synthase family.</text>
</comment>
<dbReference type="HAMAP" id="MF_01161">
    <property type="entry name" value="tRNA_Ile_lys_synt"/>
    <property type="match status" value="1"/>
</dbReference>
<dbReference type="RefSeq" id="WP_162337590.1">
    <property type="nucleotide sequence ID" value="NZ_JBHSRQ010000013.1"/>
</dbReference>
<dbReference type="SUPFAM" id="SSF56037">
    <property type="entry name" value="PheT/TilS domain"/>
    <property type="match status" value="1"/>
</dbReference>
<evidence type="ECO:0000256" key="8">
    <source>
        <dbReference type="HAMAP-Rule" id="MF_01161"/>
    </source>
</evidence>
<reference evidence="10 11" key="1">
    <citation type="submission" date="2017-10" db="EMBL/GenBank/DDBJ databases">
        <title>Whole genome sequencing of members of genus Pseudoxanthomonas.</title>
        <authorList>
            <person name="Kumar S."/>
            <person name="Bansal K."/>
            <person name="Kaur A."/>
            <person name="Patil P."/>
            <person name="Sharma S."/>
            <person name="Patil P.B."/>
        </authorList>
    </citation>
    <scope>NUCLEOTIDE SEQUENCE [LARGE SCALE GENOMIC DNA]</scope>
    <source>
        <strain evidence="10 11">DSM 17109</strain>
    </source>
</reference>
<feature type="domain" description="Lysidine-tRNA(Ile) synthetase C-terminal" evidence="9">
    <location>
        <begin position="357"/>
        <end position="430"/>
    </location>
</feature>
<dbReference type="InterPro" id="IPR012796">
    <property type="entry name" value="Lysidine-tRNA-synth_C"/>
</dbReference>
<dbReference type="SUPFAM" id="SSF52402">
    <property type="entry name" value="Adenine nucleotide alpha hydrolases-like"/>
    <property type="match status" value="1"/>
</dbReference>
<dbReference type="Gene3D" id="1.20.59.20">
    <property type="match status" value="1"/>
</dbReference>
<dbReference type="PANTHER" id="PTHR43033:SF1">
    <property type="entry name" value="TRNA(ILE)-LYSIDINE SYNTHASE-RELATED"/>
    <property type="match status" value="1"/>
</dbReference>
<evidence type="ECO:0000256" key="3">
    <source>
        <dbReference type="ARBA" id="ARBA00022598"/>
    </source>
</evidence>
<dbReference type="EMBL" id="PDWW01000010">
    <property type="protein sequence ID" value="KAF1725355.1"/>
    <property type="molecule type" value="Genomic_DNA"/>
</dbReference>
<dbReference type="InterPro" id="IPR012094">
    <property type="entry name" value="tRNA_Ile_lys_synt"/>
</dbReference>
<dbReference type="Gene3D" id="3.40.50.620">
    <property type="entry name" value="HUPs"/>
    <property type="match status" value="1"/>
</dbReference>
<dbReference type="Pfam" id="PF01171">
    <property type="entry name" value="ATP_bind_3"/>
    <property type="match status" value="1"/>
</dbReference>
<protein>
    <recommendedName>
        <fullName evidence="8">tRNA(Ile)-lysidine synthase</fullName>
        <ecNumber evidence="8">6.3.4.19</ecNumber>
    </recommendedName>
    <alternativeName>
        <fullName evidence="8">tRNA(Ile)-2-lysyl-cytidine synthase</fullName>
    </alternativeName>
    <alternativeName>
        <fullName evidence="8">tRNA(Ile)-lysidine synthetase</fullName>
    </alternativeName>
</protein>
<keyword evidence="6 8" id="KW-0067">ATP-binding</keyword>
<evidence type="ECO:0000256" key="1">
    <source>
        <dbReference type="ARBA" id="ARBA00004496"/>
    </source>
</evidence>
<keyword evidence="11" id="KW-1185">Reference proteome</keyword>
<evidence type="ECO:0000256" key="6">
    <source>
        <dbReference type="ARBA" id="ARBA00022840"/>
    </source>
</evidence>
<keyword evidence="5 8" id="KW-0547">Nucleotide-binding</keyword>
<evidence type="ECO:0000256" key="2">
    <source>
        <dbReference type="ARBA" id="ARBA00022490"/>
    </source>
</evidence>
<dbReference type="PANTHER" id="PTHR43033">
    <property type="entry name" value="TRNA(ILE)-LYSIDINE SYNTHASE-RELATED"/>
    <property type="match status" value="1"/>
</dbReference>
<evidence type="ECO:0000313" key="11">
    <source>
        <dbReference type="Proteomes" id="UP000781710"/>
    </source>
</evidence>
<dbReference type="EC" id="6.3.4.19" evidence="8"/>
<comment type="function">
    <text evidence="8">Ligates lysine onto the cytidine present at position 34 of the AUA codon-specific tRNA(Ile) that contains the anticodon CAU, in an ATP-dependent manner. Cytidine is converted to lysidine, thus changing the amino acid specificity of the tRNA from methionine to isoleucine.</text>
</comment>
<sequence length="433" mass="47216">MPHPDAPSLVLPPPPAAGRVWVAFSGGLDSTVLLHRLAQDPAVRRQGLHAIHVHHGLQPDAEAWAAHCEAQCLSLEVPLQVHRMRVDMAAGDGVEAAARRARHAAFKEAMQAGDIIALAHHRDDQAETFLLRALRASGPEGLAAMRPCRAFGTGWLWRPLLDTPRSTLESYARAASLSWIEDPSNAGTAFDRNFLRHEVLPLLRARWPHADAALARSAALNADAAGLLARQDRDLLARAATADPAALQVEALRDAGAAARARALRHWIDGLSLPPLPAEGVVRIDAHLLDARADAHAEFAWHGAVVRRWRGLLHAERRRPALPADWQVDWDGAAPLALPDGGIVSLEDQGAPFDVPLRLTARRGGERIALPGRAHRHALKDVLQSLGIPPWERRQLPLLWRGDALWAAGDLVLSADCDAWLRTAGRRLTWRRG</sequence>
<dbReference type="InterPro" id="IPR015262">
    <property type="entry name" value="tRNA_Ile_lys_synt_subst-bd"/>
</dbReference>
<evidence type="ECO:0000259" key="9">
    <source>
        <dbReference type="SMART" id="SM00977"/>
    </source>
</evidence>
<feature type="binding site" evidence="8">
    <location>
        <begin position="25"/>
        <end position="30"/>
    </location>
    <ligand>
        <name>ATP</name>
        <dbReference type="ChEBI" id="CHEBI:30616"/>
    </ligand>
</feature>
<dbReference type="NCBIfam" id="TIGR02433">
    <property type="entry name" value="lysidine_TilS_C"/>
    <property type="match status" value="1"/>
</dbReference>
<dbReference type="InterPro" id="IPR014729">
    <property type="entry name" value="Rossmann-like_a/b/a_fold"/>
</dbReference>
<evidence type="ECO:0000313" key="10">
    <source>
        <dbReference type="EMBL" id="KAF1725355.1"/>
    </source>
</evidence>
<dbReference type="NCBIfam" id="TIGR02432">
    <property type="entry name" value="lysidine_TilS_N"/>
    <property type="match status" value="1"/>
</dbReference>
<dbReference type="SUPFAM" id="SSF82829">
    <property type="entry name" value="MesJ substrate recognition domain-like"/>
    <property type="match status" value="1"/>
</dbReference>
<organism evidence="10 11">
    <name type="scientific">Pseudoxanthomonas japonensis</name>
    <dbReference type="NCBI Taxonomy" id="69284"/>
    <lineage>
        <taxon>Bacteria</taxon>
        <taxon>Pseudomonadati</taxon>
        <taxon>Pseudomonadota</taxon>
        <taxon>Gammaproteobacteria</taxon>
        <taxon>Lysobacterales</taxon>
        <taxon>Lysobacteraceae</taxon>
        <taxon>Pseudoxanthomonas</taxon>
    </lineage>
</organism>
<dbReference type="Pfam" id="PF09179">
    <property type="entry name" value="TilS"/>
    <property type="match status" value="1"/>
</dbReference>
<dbReference type="InterPro" id="IPR011063">
    <property type="entry name" value="TilS/TtcA_N"/>
</dbReference>
<keyword evidence="3 8" id="KW-0436">Ligase</keyword>
<name>A0ABQ6ZHJ3_9GAMM</name>
<comment type="domain">
    <text evidence="8">The N-terminal region contains the highly conserved SGGXDS motif, predicted to be a P-loop motif involved in ATP binding.</text>
</comment>
<keyword evidence="2 8" id="KW-0963">Cytoplasm</keyword>
<comment type="catalytic activity">
    <reaction evidence="7 8">
        <text>cytidine(34) in tRNA(Ile2) + L-lysine + ATP = lysidine(34) in tRNA(Ile2) + AMP + diphosphate + H(+)</text>
        <dbReference type="Rhea" id="RHEA:43744"/>
        <dbReference type="Rhea" id="RHEA-COMP:10625"/>
        <dbReference type="Rhea" id="RHEA-COMP:10670"/>
        <dbReference type="ChEBI" id="CHEBI:15378"/>
        <dbReference type="ChEBI" id="CHEBI:30616"/>
        <dbReference type="ChEBI" id="CHEBI:32551"/>
        <dbReference type="ChEBI" id="CHEBI:33019"/>
        <dbReference type="ChEBI" id="CHEBI:82748"/>
        <dbReference type="ChEBI" id="CHEBI:83665"/>
        <dbReference type="ChEBI" id="CHEBI:456215"/>
        <dbReference type="EC" id="6.3.4.19"/>
    </reaction>
</comment>
<dbReference type="Proteomes" id="UP000781710">
    <property type="component" value="Unassembled WGS sequence"/>
</dbReference>
<evidence type="ECO:0000256" key="7">
    <source>
        <dbReference type="ARBA" id="ARBA00048539"/>
    </source>
</evidence>
<comment type="caution">
    <text evidence="10">The sequence shown here is derived from an EMBL/GenBank/DDBJ whole genome shotgun (WGS) entry which is preliminary data.</text>
</comment>
<evidence type="ECO:0000256" key="4">
    <source>
        <dbReference type="ARBA" id="ARBA00022694"/>
    </source>
</evidence>
<comment type="subcellular location">
    <subcellularLocation>
        <location evidence="1 8">Cytoplasm</location>
    </subcellularLocation>
</comment>
<dbReference type="SMART" id="SM00977">
    <property type="entry name" value="TilS_C"/>
    <property type="match status" value="1"/>
</dbReference>
<gene>
    <name evidence="8 10" type="primary">tilS</name>
    <name evidence="10" type="ORF">CSC78_09045</name>
</gene>